<evidence type="ECO:0000313" key="16">
    <source>
        <dbReference type="EMBL" id="WVX79445.1"/>
    </source>
</evidence>
<dbReference type="SMART" id="SM00387">
    <property type="entry name" value="HATPase_c"/>
    <property type="match status" value="1"/>
</dbReference>
<feature type="domain" description="Histidine kinase" evidence="14">
    <location>
        <begin position="363"/>
        <end position="566"/>
    </location>
</feature>
<keyword evidence="6" id="KW-0808">Transferase</keyword>
<evidence type="ECO:0000256" key="7">
    <source>
        <dbReference type="ARBA" id="ARBA00022692"/>
    </source>
</evidence>
<evidence type="ECO:0000256" key="8">
    <source>
        <dbReference type="ARBA" id="ARBA00022741"/>
    </source>
</evidence>
<evidence type="ECO:0000256" key="11">
    <source>
        <dbReference type="ARBA" id="ARBA00022989"/>
    </source>
</evidence>
<reference evidence="16 17" key="1">
    <citation type="submission" date="2023-10" db="EMBL/GenBank/DDBJ databases">
        <title>Niallia locisalis sp.nov. isolated from a salt pond sample.</title>
        <authorList>
            <person name="Li X.-J."/>
            <person name="Dong L."/>
        </authorList>
    </citation>
    <scope>NUCLEOTIDE SEQUENCE [LARGE SCALE GENOMIC DNA]</scope>
    <source>
        <strain evidence="16 17">DSM 29761</strain>
    </source>
</reference>
<dbReference type="InterPro" id="IPR013767">
    <property type="entry name" value="PAS_fold"/>
</dbReference>
<keyword evidence="5" id="KW-0597">Phosphoprotein</keyword>
<dbReference type="Gene3D" id="3.30.565.10">
    <property type="entry name" value="Histidine kinase-like ATPase, C-terminal domain"/>
    <property type="match status" value="1"/>
</dbReference>
<evidence type="ECO:0000256" key="1">
    <source>
        <dbReference type="ARBA" id="ARBA00000085"/>
    </source>
</evidence>
<dbReference type="Gene3D" id="1.10.287.130">
    <property type="match status" value="1"/>
</dbReference>
<dbReference type="Pfam" id="PF00512">
    <property type="entry name" value="HisKA"/>
    <property type="match status" value="1"/>
</dbReference>
<dbReference type="SUPFAM" id="SSF103190">
    <property type="entry name" value="Sensory domain-like"/>
    <property type="match status" value="1"/>
</dbReference>
<dbReference type="Proteomes" id="UP001357223">
    <property type="component" value="Chromosome"/>
</dbReference>
<keyword evidence="8" id="KW-0547">Nucleotide-binding</keyword>
<organism evidence="16 17">
    <name type="scientific">Niallia oryzisoli</name>
    <dbReference type="NCBI Taxonomy" id="1737571"/>
    <lineage>
        <taxon>Bacteria</taxon>
        <taxon>Bacillati</taxon>
        <taxon>Bacillota</taxon>
        <taxon>Bacilli</taxon>
        <taxon>Bacillales</taxon>
        <taxon>Bacillaceae</taxon>
        <taxon>Niallia</taxon>
    </lineage>
</organism>
<dbReference type="InterPro" id="IPR000014">
    <property type="entry name" value="PAS"/>
</dbReference>
<keyword evidence="17" id="KW-1185">Reference proteome</keyword>
<dbReference type="SUPFAM" id="SSF55874">
    <property type="entry name" value="ATPase domain of HSP90 chaperone/DNA topoisomerase II/histidine kinase"/>
    <property type="match status" value="1"/>
</dbReference>
<dbReference type="SUPFAM" id="SSF47384">
    <property type="entry name" value="Homodimeric domain of signal transducing histidine kinase"/>
    <property type="match status" value="1"/>
</dbReference>
<keyword evidence="12" id="KW-0902">Two-component regulatory system</keyword>
<dbReference type="PANTHER" id="PTHR43065:SF34">
    <property type="entry name" value="SPORULATION KINASE A"/>
    <property type="match status" value="1"/>
</dbReference>
<protein>
    <recommendedName>
        <fullName evidence="3">histidine kinase</fullName>
        <ecNumber evidence="3">2.7.13.3</ecNumber>
    </recommendedName>
</protein>
<keyword evidence="11 13" id="KW-1133">Transmembrane helix</keyword>
<accession>A0ABZ2CBY9</accession>
<dbReference type="InterPro" id="IPR035965">
    <property type="entry name" value="PAS-like_dom_sf"/>
</dbReference>
<dbReference type="CDD" id="cd00130">
    <property type="entry name" value="PAS"/>
    <property type="match status" value="1"/>
</dbReference>
<keyword evidence="9" id="KW-0418">Kinase</keyword>
<dbReference type="InterPro" id="IPR036890">
    <property type="entry name" value="HATPase_C_sf"/>
</dbReference>
<dbReference type="InterPro" id="IPR005467">
    <property type="entry name" value="His_kinase_dom"/>
</dbReference>
<evidence type="ECO:0000256" key="3">
    <source>
        <dbReference type="ARBA" id="ARBA00012438"/>
    </source>
</evidence>
<evidence type="ECO:0000256" key="2">
    <source>
        <dbReference type="ARBA" id="ARBA00004651"/>
    </source>
</evidence>
<dbReference type="PROSITE" id="PS50112">
    <property type="entry name" value="PAS"/>
    <property type="match status" value="1"/>
</dbReference>
<dbReference type="Pfam" id="PF00989">
    <property type="entry name" value="PAS"/>
    <property type="match status" value="1"/>
</dbReference>
<dbReference type="PROSITE" id="PS50109">
    <property type="entry name" value="HIS_KIN"/>
    <property type="match status" value="1"/>
</dbReference>
<dbReference type="InterPro" id="IPR003661">
    <property type="entry name" value="HisK_dim/P_dom"/>
</dbReference>
<evidence type="ECO:0000256" key="12">
    <source>
        <dbReference type="ARBA" id="ARBA00023012"/>
    </source>
</evidence>
<dbReference type="GO" id="GO:0005524">
    <property type="term" value="F:ATP binding"/>
    <property type="evidence" value="ECO:0007669"/>
    <property type="project" value="UniProtKB-KW"/>
</dbReference>
<keyword evidence="13" id="KW-0472">Membrane</keyword>
<evidence type="ECO:0000256" key="4">
    <source>
        <dbReference type="ARBA" id="ARBA00022475"/>
    </source>
</evidence>
<dbReference type="InterPro" id="IPR036097">
    <property type="entry name" value="HisK_dim/P_sf"/>
</dbReference>
<dbReference type="Pfam" id="PF02518">
    <property type="entry name" value="HATPase_c"/>
    <property type="match status" value="1"/>
</dbReference>
<dbReference type="PANTHER" id="PTHR43065">
    <property type="entry name" value="SENSOR HISTIDINE KINASE"/>
    <property type="match status" value="1"/>
</dbReference>
<dbReference type="InterPro" id="IPR029151">
    <property type="entry name" value="Sensor-like_sf"/>
</dbReference>
<dbReference type="InterPro" id="IPR003594">
    <property type="entry name" value="HATPase_dom"/>
</dbReference>
<evidence type="ECO:0000259" key="15">
    <source>
        <dbReference type="PROSITE" id="PS50112"/>
    </source>
</evidence>
<evidence type="ECO:0000313" key="17">
    <source>
        <dbReference type="Proteomes" id="UP001357223"/>
    </source>
</evidence>
<proteinExistence type="predicted"/>
<comment type="subcellular location">
    <subcellularLocation>
        <location evidence="2">Cell membrane</location>
        <topology evidence="2">Multi-pass membrane protein</topology>
    </subcellularLocation>
</comment>
<dbReference type="PRINTS" id="PR00344">
    <property type="entry name" value="BCTRLSENSOR"/>
</dbReference>
<evidence type="ECO:0000256" key="6">
    <source>
        <dbReference type="ARBA" id="ARBA00022679"/>
    </source>
</evidence>
<dbReference type="Gene3D" id="3.30.450.20">
    <property type="entry name" value="PAS domain"/>
    <property type="match status" value="1"/>
</dbReference>
<evidence type="ECO:0000256" key="5">
    <source>
        <dbReference type="ARBA" id="ARBA00022553"/>
    </source>
</evidence>
<feature type="domain" description="PAS" evidence="15">
    <location>
        <begin position="227"/>
        <end position="297"/>
    </location>
</feature>
<keyword evidence="10 16" id="KW-0067">ATP-binding</keyword>
<dbReference type="EMBL" id="CP137640">
    <property type="protein sequence ID" value="WVX79445.1"/>
    <property type="molecule type" value="Genomic_DNA"/>
</dbReference>
<sequence>MNTHVRKKKYILILLIIVITISVIIPAFSLYSHLKDVVNNEIGKNAANTSMTIAEFIEQDLASYKKLYDAKEYKEGSYDKVYYNKMQKLFERLKKQTGAKYIYTEKRVSNDEIVYIIDADGIVLGVKEGMSDLKIKTYNNEVPIYTKEVIQDKIWGPIISGFTPIKDDETGKVYGFIGVDFSLEYVEHILFKVKQVIILVSFLIILLSSIIAYIILQKVIEKEYVESQQKYKSLAENTPDYIYVLDQKGHFIESNSQFETITKYSQSDFIYEKPSTLLLEESRSIMEDGIEQTRKGLTTRKDIQIKTKDGTILDVHATLFPMIINGKVMGTFISGRDVTKIKETEKMLHNAEKLSVIGQLAASVAHEIRNPLTSIRGFIQLLQSEDKTHSFYHQVMLEEMDRINQIVGELLVLAKPQNLQMVKGNIEEVMQSVTTLLTPQSNMNGINMFIKALDPIPEIDCDPNSLKQVFINMIKNSIEAEAKKIEIILSKTKDDFVKVIIKDDGSGIDQERIQHLGEPFYSMKEKGTGLGLTVSYKILAEHQATIRYSSQLGQGTEVEICLPIQANQKKLT</sequence>
<evidence type="ECO:0000256" key="9">
    <source>
        <dbReference type="ARBA" id="ARBA00022777"/>
    </source>
</evidence>
<name>A0ABZ2CBY9_9BACI</name>
<dbReference type="NCBIfam" id="TIGR00229">
    <property type="entry name" value="sensory_box"/>
    <property type="match status" value="1"/>
</dbReference>
<dbReference type="EC" id="2.7.13.3" evidence="3"/>
<dbReference type="InterPro" id="IPR004358">
    <property type="entry name" value="Sig_transdc_His_kin-like_C"/>
</dbReference>
<feature type="transmembrane region" description="Helical" evidence="13">
    <location>
        <begin position="12"/>
        <end position="31"/>
    </location>
</feature>
<dbReference type="RefSeq" id="WP_338448379.1">
    <property type="nucleotide sequence ID" value="NZ_CP137640.1"/>
</dbReference>
<gene>
    <name evidence="16" type="ORF">R4Z09_19345</name>
</gene>
<dbReference type="CDD" id="cd00075">
    <property type="entry name" value="HATPase"/>
    <property type="match status" value="1"/>
</dbReference>
<feature type="transmembrane region" description="Helical" evidence="13">
    <location>
        <begin position="196"/>
        <end position="216"/>
    </location>
</feature>
<dbReference type="SMART" id="SM00091">
    <property type="entry name" value="PAS"/>
    <property type="match status" value="1"/>
</dbReference>
<keyword evidence="7 13" id="KW-0812">Transmembrane</keyword>
<evidence type="ECO:0000256" key="13">
    <source>
        <dbReference type="SAM" id="Phobius"/>
    </source>
</evidence>
<evidence type="ECO:0000256" key="10">
    <source>
        <dbReference type="ARBA" id="ARBA00022840"/>
    </source>
</evidence>
<dbReference type="SUPFAM" id="SSF55785">
    <property type="entry name" value="PYP-like sensor domain (PAS domain)"/>
    <property type="match status" value="1"/>
</dbReference>
<dbReference type="SMART" id="SM00388">
    <property type="entry name" value="HisKA"/>
    <property type="match status" value="1"/>
</dbReference>
<keyword evidence="4" id="KW-1003">Cell membrane</keyword>
<comment type="catalytic activity">
    <reaction evidence="1">
        <text>ATP + protein L-histidine = ADP + protein N-phospho-L-histidine.</text>
        <dbReference type="EC" id="2.7.13.3"/>
    </reaction>
</comment>
<dbReference type="CDD" id="cd00082">
    <property type="entry name" value="HisKA"/>
    <property type="match status" value="1"/>
</dbReference>
<evidence type="ECO:0000259" key="14">
    <source>
        <dbReference type="PROSITE" id="PS50109"/>
    </source>
</evidence>